<protein>
    <submittedName>
        <fullName evidence="2">Uncharacterized protein</fullName>
    </submittedName>
</protein>
<reference evidence="2 3" key="1">
    <citation type="submission" date="2019-10" db="EMBL/GenBank/DDBJ databases">
        <authorList>
            <person name="Palmer J.M."/>
        </authorList>
    </citation>
    <scope>NUCLEOTIDE SEQUENCE [LARGE SCALE GENOMIC DNA]</scope>
    <source>
        <strain evidence="2 3">TWF696</strain>
    </source>
</reference>
<keyword evidence="3" id="KW-1185">Reference proteome</keyword>
<evidence type="ECO:0000313" key="3">
    <source>
        <dbReference type="Proteomes" id="UP001375240"/>
    </source>
</evidence>
<dbReference type="AlphaFoldDB" id="A0AAV9UZJ7"/>
<evidence type="ECO:0000313" key="2">
    <source>
        <dbReference type="EMBL" id="KAK6350181.1"/>
    </source>
</evidence>
<gene>
    <name evidence="2" type="ORF">TWF696_006421</name>
</gene>
<evidence type="ECO:0000256" key="1">
    <source>
        <dbReference type="SAM" id="MobiDB-lite"/>
    </source>
</evidence>
<name>A0AAV9UZJ7_9PEZI</name>
<dbReference type="Proteomes" id="UP001375240">
    <property type="component" value="Unassembled WGS sequence"/>
</dbReference>
<feature type="compositionally biased region" description="Polar residues" evidence="1">
    <location>
        <begin position="161"/>
        <end position="170"/>
    </location>
</feature>
<feature type="region of interest" description="Disordered" evidence="1">
    <location>
        <begin position="144"/>
        <end position="170"/>
    </location>
</feature>
<proteinExistence type="predicted"/>
<dbReference type="EMBL" id="JAVHNQ010000004">
    <property type="protein sequence ID" value="KAK6350181.1"/>
    <property type="molecule type" value="Genomic_DNA"/>
</dbReference>
<comment type="caution">
    <text evidence="2">The sequence shown here is derived from an EMBL/GenBank/DDBJ whole genome shotgun (WGS) entry which is preliminary data.</text>
</comment>
<accession>A0AAV9UZJ7</accession>
<organism evidence="2 3">
    <name type="scientific">Orbilia brochopaga</name>
    <dbReference type="NCBI Taxonomy" id="3140254"/>
    <lineage>
        <taxon>Eukaryota</taxon>
        <taxon>Fungi</taxon>
        <taxon>Dikarya</taxon>
        <taxon>Ascomycota</taxon>
        <taxon>Pezizomycotina</taxon>
        <taxon>Orbiliomycetes</taxon>
        <taxon>Orbiliales</taxon>
        <taxon>Orbiliaceae</taxon>
        <taxon>Orbilia</taxon>
    </lineage>
</organism>
<sequence length="170" mass="19196">MNDSAFNPDIVNPKTPEERAFAKLDHVNLWAKVSTVRDLLGLSLQPGDHQDIQNSLDVMWSNLRKSVRQLSQKHDFFDDSIANELIILEEFLDIPEIRRLSGIGHWDGNRRPPRMKCEPATVVRWFINNRREAVKHAHNLAVRKGSYSSQTSAGGGADYEASTSASTSDR</sequence>